<proteinExistence type="predicted"/>
<protein>
    <recommendedName>
        <fullName evidence="4">Solute-binding protein family 3/N-terminal domain-containing protein</fullName>
    </recommendedName>
</protein>
<evidence type="ECO:0000256" key="1">
    <source>
        <dbReference type="SAM" id="Phobius"/>
    </source>
</evidence>
<organism evidence="2 3">
    <name type="scientific">Saliniradius amylolyticus</name>
    <dbReference type="NCBI Taxonomy" id="2183582"/>
    <lineage>
        <taxon>Bacteria</taxon>
        <taxon>Pseudomonadati</taxon>
        <taxon>Pseudomonadota</taxon>
        <taxon>Gammaproteobacteria</taxon>
        <taxon>Alteromonadales</taxon>
        <taxon>Alteromonadaceae</taxon>
        <taxon>Saliniradius</taxon>
    </lineage>
</organism>
<gene>
    <name evidence="2" type="ORF">HMF8227_00635</name>
</gene>
<name>A0A2S2E0F8_9ALTE</name>
<feature type="transmembrane region" description="Helical" evidence="1">
    <location>
        <begin position="12"/>
        <end position="34"/>
    </location>
</feature>
<dbReference type="SUPFAM" id="SSF53850">
    <property type="entry name" value="Periplasmic binding protein-like II"/>
    <property type="match status" value="1"/>
</dbReference>
<dbReference type="EMBL" id="CP029347">
    <property type="protein sequence ID" value="AWL11131.1"/>
    <property type="molecule type" value="Genomic_DNA"/>
</dbReference>
<sequence>MAAKQISFVDNAYLNLGPVIMLQRLVLICSVVAFQAIAQSQVVRTIGPQDPEAGASHKYYIDLLERVISRTEAEFGPAYIQQVPHPGQGRVLRLLGQNRFYDVMWAGSSAQREVSLKAIPVPLFKGGLGWRGMVILEQRRPVFARINTLEQLSHFVACQGEHWPDSDVLENAGLVVARINRVTAMMEMLIKKRCDYLPLSLFEGPSEVSARQHRMPGLVFYDRLILKYPLTMNFFVHRSNEVLARRMTAGLQQMVQEGELEAFMRDHPVTQHMFPLSQYRQARVFELDNPNYAVPALLEQPEYWLGLP</sequence>
<reference evidence="2 3" key="1">
    <citation type="submission" date="2018-05" db="EMBL/GenBank/DDBJ databases">
        <title>Salinimonas sp. HMF8227 Genome sequencing and assembly.</title>
        <authorList>
            <person name="Kang H."/>
            <person name="Kang J."/>
            <person name="Cha I."/>
            <person name="Kim H."/>
            <person name="Joh K."/>
        </authorList>
    </citation>
    <scope>NUCLEOTIDE SEQUENCE [LARGE SCALE GENOMIC DNA]</scope>
    <source>
        <strain evidence="2 3">HMF8227</strain>
    </source>
</reference>
<keyword evidence="3" id="KW-1185">Reference proteome</keyword>
<keyword evidence="1" id="KW-1133">Transmembrane helix</keyword>
<evidence type="ECO:0000313" key="2">
    <source>
        <dbReference type="EMBL" id="AWL11131.1"/>
    </source>
</evidence>
<keyword evidence="1" id="KW-0472">Membrane</keyword>
<dbReference type="OrthoDB" id="547680at2"/>
<dbReference type="AlphaFoldDB" id="A0A2S2E0F8"/>
<keyword evidence="1" id="KW-0812">Transmembrane</keyword>
<evidence type="ECO:0000313" key="3">
    <source>
        <dbReference type="Proteomes" id="UP000245728"/>
    </source>
</evidence>
<accession>A0A2S2E0F8</accession>
<dbReference type="Proteomes" id="UP000245728">
    <property type="component" value="Chromosome"/>
</dbReference>
<dbReference type="KEGG" id="salh:HMF8227_00635"/>
<evidence type="ECO:0008006" key="4">
    <source>
        <dbReference type="Google" id="ProtNLM"/>
    </source>
</evidence>